<accession>A0A919BCW8</accession>
<evidence type="ECO:0000313" key="3">
    <source>
        <dbReference type="Proteomes" id="UP000623842"/>
    </source>
</evidence>
<dbReference type="PROSITE" id="PS51186">
    <property type="entry name" value="GNAT"/>
    <property type="match status" value="1"/>
</dbReference>
<dbReference type="NCBIfam" id="TIGR02447">
    <property type="entry name" value="yiiD_Cterm"/>
    <property type="match status" value="1"/>
</dbReference>
<dbReference type="CDD" id="cd04301">
    <property type="entry name" value="NAT_SF"/>
    <property type="match status" value="1"/>
</dbReference>
<dbReference type="InterPro" id="IPR012660">
    <property type="entry name" value="YiiD_C"/>
</dbReference>
<sequence>MIHCRAPQNDAEFIQYYQLRWQVLRAPWQQPQGSEKDELEPSAIHRMIIDEQGNVLAVGRLHIDQYWCGHIRYMATASDAQGNGYGKVVIDALEAEASQRGVKKICLNARELAVAFYEKLGYQVTGSAHVLYDEIQHFRMEKSLREAKESHSELLKQLQSTWHQTIPMSLAMGMSADYFDGQQFVTHCDVSFNKNLHNTMFAGSIYTLATLTGWGWVYLSLQTANIDADIVLAKADIKYLAPIPDVACAKVDVNKIQGDVAQLSQSNKARFTLSINLFSGDKIAATFNGAYVAIKS</sequence>
<protein>
    <submittedName>
        <fullName evidence="2">GNAT family N-acetyltransferase</fullName>
    </submittedName>
</protein>
<evidence type="ECO:0000259" key="1">
    <source>
        <dbReference type="PROSITE" id="PS51186"/>
    </source>
</evidence>
<dbReference type="Gene3D" id="3.10.129.10">
    <property type="entry name" value="Hotdog Thioesterase"/>
    <property type="match status" value="1"/>
</dbReference>
<dbReference type="RefSeq" id="WP_189767343.1">
    <property type="nucleotide sequence ID" value="NZ_BNCK01000002.1"/>
</dbReference>
<dbReference type="SUPFAM" id="SSF55729">
    <property type="entry name" value="Acyl-CoA N-acyltransferases (Nat)"/>
    <property type="match status" value="1"/>
</dbReference>
<dbReference type="InterPro" id="IPR029069">
    <property type="entry name" value="HotDog_dom_sf"/>
</dbReference>
<dbReference type="Pfam" id="PF09500">
    <property type="entry name" value="YiiD_C"/>
    <property type="match status" value="1"/>
</dbReference>
<reference evidence="2" key="2">
    <citation type="submission" date="2020-09" db="EMBL/GenBank/DDBJ databases">
        <authorList>
            <person name="Sun Q."/>
            <person name="Kim S."/>
        </authorList>
    </citation>
    <scope>NUCLEOTIDE SEQUENCE</scope>
    <source>
        <strain evidence="2">KCTC 42731</strain>
    </source>
</reference>
<dbReference type="Pfam" id="PF00583">
    <property type="entry name" value="Acetyltransf_1"/>
    <property type="match status" value="1"/>
</dbReference>
<dbReference type="InterPro" id="IPR016181">
    <property type="entry name" value="Acyl_CoA_acyltransferase"/>
</dbReference>
<dbReference type="EMBL" id="BNCK01000002">
    <property type="protein sequence ID" value="GHF82233.1"/>
    <property type="molecule type" value="Genomic_DNA"/>
</dbReference>
<gene>
    <name evidence="2" type="ORF">GCM10017161_06760</name>
</gene>
<dbReference type="SUPFAM" id="SSF54637">
    <property type="entry name" value="Thioesterase/thiol ester dehydrase-isomerase"/>
    <property type="match status" value="1"/>
</dbReference>
<dbReference type="InterPro" id="IPR000182">
    <property type="entry name" value="GNAT_dom"/>
</dbReference>
<dbReference type="AlphaFoldDB" id="A0A919BCW8"/>
<organism evidence="2 3">
    <name type="scientific">Thalassotalea marina</name>
    <dbReference type="NCBI Taxonomy" id="1673741"/>
    <lineage>
        <taxon>Bacteria</taxon>
        <taxon>Pseudomonadati</taxon>
        <taxon>Pseudomonadota</taxon>
        <taxon>Gammaproteobacteria</taxon>
        <taxon>Alteromonadales</taxon>
        <taxon>Colwelliaceae</taxon>
        <taxon>Thalassotalea</taxon>
    </lineage>
</organism>
<comment type="caution">
    <text evidence="2">The sequence shown here is derived from an EMBL/GenBank/DDBJ whole genome shotgun (WGS) entry which is preliminary data.</text>
</comment>
<proteinExistence type="predicted"/>
<reference evidence="2" key="1">
    <citation type="journal article" date="2014" name="Int. J. Syst. Evol. Microbiol.">
        <title>Complete genome sequence of Corynebacterium casei LMG S-19264T (=DSM 44701T), isolated from a smear-ripened cheese.</title>
        <authorList>
            <consortium name="US DOE Joint Genome Institute (JGI-PGF)"/>
            <person name="Walter F."/>
            <person name="Albersmeier A."/>
            <person name="Kalinowski J."/>
            <person name="Ruckert C."/>
        </authorList>
    </citation>
    <scope>NUCLEOTIDE SEQUENCE</scope>
    <source>
        <strain evidence="2">KCTC 42731</strain>
    </source>
</reference>
<name>A0A919BCW8_9GAMM</name>
<dbReference type="GO" id="GO:0008080">
    <property type="term" value="F:N-acetyltransferase activity"/>
    <property type="evidence" value="ECO:0007669"/>
    <property type="project" value="TreeGrafter"/>
</dbReference>
<feature type="domain" description="N-acetyltransferase" evidence="1">
    <location>
        <begin position="1"/>
        <end position="145"/>
    </location>
</feature>
<dbReference type="Proteomes" id="UP000623842">
    <property type="component" value="Unassembled WGS sequence"/>
</dbReference>
<keyword evidence="3" id="KW-1185">Reference proteome</keyword>
<dbReference type="InterPro" id="IPR039143">
    <property type="entry name" value="GNPNAT1-like"/>
</dbReference>
<evidence type="ECO:0000313" key="2">
    <source>
        <dbReference type="EMBL" id="GHF82233.1"/>
    </source>
</evidence>
<dbReference type="PANTHER" id="PTHR13355:SF22">
    <property type="entry name" value="SLL0786 PROTEIN"/>
    <property type="match status" value="1"/>
</dbReference>
<dbReference type="Gene3D" id="3.40.630.30">
    <property type="match status" value="1"/>
</dbReference>
<dbReference type="PANTHER" id="PTHR13355">
    <property type="entry name" value="GLUCOSAMINE 6-PHOSPHATE N-ACETYLTRANSFERASE"/>
    <property type="match status" value="1"/>
</dbReference>